<comment type="caution">
    <text evidence="2">The sequence shown here is derived from an EMBL/GenBank/DDBJ whole genome shotgun (WGS) entry which is preliminary data.</text>
</comment>
<name>A0A926NXD0_9HYPH</name>
<evidence type="ECO:0000259" key="1">
    <source>
        <dbReference type="Pfam" id="PF01863"/>
    </source>
</evidence>
<dbReference type="Proteomes" id="UP000598467">
    <property type="component" value="Unassembled WGS sequence"/>
</dbReference>
<sequence length="245" mass="27736">MLLRACKRPLPDHIELQADGMPLRIRLRADPRARRYLLRLPSDYSGPILTVPRGGDLERAERFARQHIGWLLERMDARPDHVPLLPGNIIPLRGQDHRIVPTGKLRGLVEPVRMDDGHPELLVPGAEEHMPRKLTTWLKGQAKADLSAAVTLHAAKIGKPVKAISIRDTKSRWGSCASNGSLSFSWRLILAPPEILDYVAAHEVAHLREMNHSARFWRICEELAPHTRQARAWLKENGQRLHGYG</sequence>
<dbReference type="Gene3D" id="3.30.2010.10">
    <property type="entry name" value="Metalloproteases ('zincins'), catalytic domain"/>
    <property type="match status" value="1"/>
</dbReference>
<dbReference type="PANTHER" id="PTHR30399">
    <property type="entry name" value="UNCHARACTERIZED PROTEIN YGJP"/>
    <property type="match status" value="1"/>
</dbReference>
<reference evidence="2" key="1">
    <citation type="submission" date="2020-05" db="EMBL/GenBank/DDBJ databases">
        <title>Identification of trans-AT polyketide cluster in two marine bacteria, producers of a novel glutaramide-containing polyketide sesbanimide D and analogs.</title>
        <authorList>
            <person name="Kacar D."/>
            <person name="Rodriguez P."/>
            <person name="Canedo L."/>
            <person name="Gonzalez E."/>
            <person name="Galan B."/>
            <person name="De La Calle F."/>
            <person name="Garcia J.L."/>
        </authorList>
    </citation>
    <scope>NUCLEOTIDE SEQUENCE</scope>
    <source>
        <strain evidence="2">PHM038</strain>
    </source>
</reference>
<protein>
    <submittedName>
        <fullName evidence="2">M48 family metallopeptidase</fullName>
    </submittedName>
</protein>
<dbReference type="EMBL" id="JABFCZ010000030">
    <property type="protein sequence ID" value="MBD1549117.1"/>
    <property type="molecule type" value="Genomic_DNA"/>
</dbReference>
<dbReference type="InterPro" id="IPR053136">
    <property type="entry name" value="UTP_pyrophosphatase-like"/>
</dbReference>
<dbReference type="RefSeq" id="WP_190293802.1">
    <property type="nucleotide sequence ID" value="NZ_JABFCZ010000030.1"/>
</dbReference>
<gene>
    <name evidence="2" type="ORF">HK439_22895</name>
</gene>
<evidence type="ECO:0000313" key="2">
    <source>
        <dbReference type="EMBL" id="MBD1549117.1"/>
    </source>
</evidence>
<feature type="domain" description="YgjP-like metallopeptidase" evidence="1">
    <location>
        <begin position="39"/>
        <end position="237"/>
    </location>
</feature>
<proteinExistence type="predicted"/>
<organism evidence="2 3">
    <name type="scientific">Roseibium aggregatum</name>
    <dbReference type="NCBI Taxonomy" id="187304"/>
    <lineage>
        <taxon>Bacteria</taxon>
        <taxon>Pseudomonadati</taxon>
        <taxon>Pseudomonadota</taxon>
        <taxon>Alphaproteobacteria</taxon>
        <taxon>Hyphomicrobiales</taxon>
        <taxon>Stappiaceae</taxon>
        <taxon>Roseibium</taxon>
    </lineage>
</organism>
<dbReference type="Pfam" id="PF01863">
    <property type="entry name" value="YgjP-like"/>
    <property type="match status" value="1"/>
</dbReference>
<accession>A0A926NXD0</accession>
<dbReference type="AlphaFoldDB" id="A0A926NXD0"/>
<dbReference type="CDD" id="cd07344">
    <property type="entry name" value="M48_yhfN_like"/>
    <property type="match status" value="1"/>
</dbReference>
<evidence type="ECO:0000313" key="3">
    <source>
        <dbReference type="Proteomes" id="UP000598467"/>
    </source>
</evidence>
<dbReference type="PANTHER" id="PTHR30399:SF1">
    <property type="entry name" value="UTP PYROPHOSPHATASE"/>
    <property type="match status" value="1"/>
</dbReference>
<dbReference type="InterPro" id="IPR002725">
    <property type="entry name" value="YgjP-like_metallopeptidase"/>
</dbReference>